<dbReference type="InterPro" id="IPR029069">
    <property type="entry name" value="HotDog_dom_sf"/>
</dbReference>
<dbReference type="Proteomes" id="UP000662986">
    <property type="component" value="Chromosome"/>
</dbReference>
<reference evidence="1 2" key="1">
    <citation type="journal article" date="2021" name="Microbiol. Resour. Announc.">
        <title>Complete Genome Sequences of Two Rhodococcus sp. Strains with Large and Linear Chromosomes, Isolated from Apple Rhizosphere.</title>
        <authorList>
            <person name="Benning S."/>
            <person name="Brugnone N."/>
            <person name="Siani R."/>
            <person name="Kublik S."/>
            <person name="Schloter M."/>
            <person name="Rad V."/>
        </authorList>
    </citation>
    <scope>NUCLEOTIDE SEQUENCE [LARGE SCALE GENOMIC DNA]</scope>
    <source>
        <strain evidence="1 2">R79</strain>
    </source>
</reference>
<accession>A0A974W7G5</accession>
<gene>
    <name evidence="1" type="ORF">JWS13_27290</name>
</gene>
<evidence type="ECO:0000313" key="2">
    <source>
        <dbReference type="Proteomes" id="UP000662986"/>
    </source>
</evidence>
<protein>
    <recommendedName>
        <fullName evidence="3">Thioesterase superfamily protein</fullName>
    </recommendedName>
</protein>
<sequence>MPISGASAGHGNGCFGCGTDNPIGLDLRYVAGPGLTVRTSFVPATSRLHCSGAVPFGLISAILDESMATLGCLLSKTISAEHLSIDCEQAVDAYEELTIEAKIDEIIADRFHTSAVVRVDGAAGVVATATGVYRRFAPRAWERSPETR</sequence>
<dbReference type="Gene3D" id="3.10.129.10">
    <property type="entry name" value="Hotdog Thioesterase"/>
    <property type="match status" value="1"/>
</dbReference>
<dbReference type="RefSeq" id="WP_206008441.1">
    <property type="nucleotide sequence ID" value="NZ_CP070619.1"/>
</dbReference>
<evidence type="ECO:0000313" key="1">
    <source>
        <dbReference type="EMBL" id="QSE92077.1"/>
    </source>
</evidence>
<reference evidence="1 2" key="2">
    <citation type="journal article" date="2022" name="Arch. Microbiol.">
        <title>Rhodococcus pseudokoreensis sp. nov. isolated from the rhizosphere of young M26 apple rootstocks.</title>
        <authorList>
            <person name="Kampfer P."/>
            <person name="Glaeser S.P."/>
            <person name="Blom J."/>
            <person name="Wolf J."/>
            <person name="Benning S."/>
            <person name="Schloter M."/>
            <person name="Neumann-Schaal M."/>
        </authorList>
    </citation>
    <scope>NUCLEOTIDE SEQUENCE [LARGE SCALE GENOMIC DNA]</scope>
    <source>
        <strain evidence="1 2">R79</strain>
    </source>
</reference>
<dbReference type="SUPFAM" id="SSF54637">
    <property type="entry name" value="Thioesterase/thiol ester dehydrase-isomerase"/>
    <property type="match status" value="1"/>
</dbReference>
<keyword evidence="2" id="KW-1185">Reference proteome</keyword>
<name>A0A974W7G5_9NOCA</name>
<proteinExistence type="predicted"/>
<organism evidence="1 2">
    <name type="scientific">Rhodococcus pseudokoreensis</name>
    <dbReference type="NCBI Taxonomy" id="2811421"/>
    <lineage>
        <taxon>Bacteria</taxon>
        <taxon>Bacillati</taxon>
        <taxon>Actinomycetota</taxon>
        <taxon>Actinomycetes</taxon>
        <taxon>Mycobacteriales</taxon>
        <taxon>Nocardiaceae</taxon>
        <taxon>Rhodococcus</taxon>
    </lineage>
</organism>
<evidence type="ECO:0008006" key="3">
    <source>
        <dbReference type="Google" id="ProtNLM"/>
    </source>
</evidence>
<dbReference type="EMBL" id="CP070619">
    <property type="protein sequence ID" value="QSE92077.1"/>
    <property type="molecule type" value="Genomic_DNA"/>
</dbReference>